<keyword evidence="2 6" id="KW-0032">Aminotransferase</keyword>
<dbReference type="InterPro" id="IPR050103">
    <property type="entry name" value="Class-III_PLP-dep_AT"/>
</dbReference>
<evidence type="ECO:0000256" key="1">
    <source>
        <dbReference type="ARBA" id="ARBA00001933"/>
    </source>
</evidence>
<keyword evidence="3" id="KW-0808">Transferase</keyword>
<dbReference type="PANTHER" id="PTHR11986">
    <property type="entry name" value="AMINOTRANSFERASE CLASS III"/>
    <property type="match status" value="1"/>
</dbReference>
<evidence type="ECO:0000256" key="2">
    <source>
        <dbReference type="ARBA" id="ARBA00022576"/>
    </source>
</evidence>
<dbReference type="InterPro" id="IPR005814">
    <property type="entry name" value="Aminotrans_3"/>
</dbReference>
<reference evidence="6 7" key="1">
    <citation type="submission" date="2024-02" db="EMBL/GenBank/DDBJ databases">
        <title>A novel Wenzhouxiangellaceae bacterium, isolated from coastal sediments.</title>
        <authorList>
            <person name="Du Z.-J."/>
            <person name="Ye Y.-Q."/>
            <person name="Zhang X.-Y."/>
        </authorList>
    </citation>
    <scope>NUCLEOTIDE SEQUENCE [LARGE SCALE GENOMIC DNA]</scope>
    <source>
        <strain evidence="6 7">CH-27</strain>
    </source>
</reference>
<organism evidence="6 7">
    <name type="scientific">Elongatibacter sediminis</name>
    <dbReference type="NCBI Taxonomy" id="3119006"/>
    <lineage>
        <taxon>Bacteria</taxon>
        <taxon>Pseudomonadati</taxon>
        <taxon>Pseudomonadota</taxon>
        <taxon>Gammaproteobacteria</taxon>
        <taxon>Chromatiales</taxon>
        <taxon>Wenzhouxiangellaceae</taxon>
        <taxon>Elongatibacter</taxon>
    </lineage>
</organism>
<dbReference type="GO" id="GO:0042802">
    <property type="term" value="F:identical protein binding"/>
    <property type="evidence" value="ECO:0007669"/>
    <property type="project" value="TreeGrafter"/>
</dbReference>
<dbReference type="InterPro" id="IPR015421">
    <property type="entry name" value="PyrdxlP-dep_Trfase_major"/>
</dbReference>
<evidence type="ECO:0000256" key="4">
    <source>
        <dbReference type="ARBA" id="ARBA00022898"/>
    </source>
</evidence>
<evidence type="ECO:0000256" key="5">
    <source>
        <dbReference type="RuleBase" id="RU003560"/>
    </source>
</evidence>
<evidence type="ECO:0000313" key="7">
    <source>
        <dbReference type="Proteomes" id="UP001359886"/>
    </source>
</evidence>
<evidence type="ECO:0000313" key="6">
    <source>
        <dbReference type="EMBL" id="MEJ8567625.1"/>
    </source>
</evidence>
<dbReference type="GO" id="GO:0008483">
    <property type="term" value="F:transaminase activity"/>
    <property type="evidence" value="ECO:0007669"/>
    <property type="project" value="UniProtKB-KW"/>
</dbReference>
<dbReference type="SUPFAM" id="SSF53383">
    <property type="entry name" value="PLP-dependent transferases"/>
    <property type="match status" value="1"/>
</dbReference>
<gene>
    <name evidence="6" type="ORF">V3330_08315</name>
</gene>
<sequence length="507" mass="56007">MASKPLPIIDALNELRTFGGPGRTSGLSDEVIERFARLDNRLQEVIQEATEVFRHLCDEEPALMAMDEDEQIAEVQAGFINFYPDDAIKPYVALVARGPWIITIKGAVIHDSGGYGMLGMGHAPPAVLQAMNGRQVMANIMTPNLSQKRLHEALKREIGQTRGTCPMDRFLCLNSGSEAVSLAARISDVNAKMMTDPGGRHANRQIRMASLCGGFHGRTDRPAQYSDSSRQNYVRHLASFRDQDRLLTVEPNNVEQLEQIYTWADSNNIFIESFFLEPVMGEGNPGQAISREFYDAVRIKTREHGSLMLVDSIQAGLRTHGVLSICDYPGFEDAEAPDMETYSKALNAGQYPLSVLALTEETAGLYRKGIYGNTMTTNPRAMDVACAVLNALTPELRQNIRERGREFVEKFKALQDDLGDRITQVQGTGLLFSVELNSKLYKCFGADSTEEYMRMQGCNVIHGGQNSLRYTPHFAITSEEVDLIVEATRDALLNGPMRASAGEAAAA</sequence>
<comment type="cofactor">
    <cofactor evidence="1">
        <name>pyridoxal 5'-phosphate</name>
        <dbReference type="ChEBI" id="CHEBI:597326"/>
    </cofactor>
</comment>
<dbReference type="Pfam" id="PF00202">
    <property type="entry name" value="Aminotran_3"/>
    <property type="match status" value="1"/>
</dbReference>
<evidence type="ECO:0000256" key="3">
    <source>
        <dbReference type="ARBA" id="ARBA00022679"/>
    </source>
</evidence>
<dbReference type="InterPro" id="IPR015422">
    <property type="entry name" value="PyrdxlP-dep_Trfase_small"/>
</dbReference>
<comment type="similarity">
    <text evidence="5">Belongs to the class-III pyridoxal-phosphate-dependent aminotransferase family.</text>
</comment>
<dbReference type="Proteomes" id="UP001359886">
    <property type="component" value="Unassembled WGS sequence"/>
</dbReference>
<name>A0AAW9R8F6_9GAMM</name>
<dbReference type="InterPro" id="IPR015424">
    <property type="entry name" value="PyrdxlP-dep_Trfase"/>
</dbReference>
<proteinExistence type="inferred from homology"/>
<accession>A0AAW9R8F6</accession>
<dbReference type="Gene3D" id="3.40.640.10">
    <property type="entry name" value="Type I PLP-dependent aspartate aminotransferase-like (Major domain)"/>
    <property type="match status" value="1"/>
</dbReference>
<dbReference type="Gene3D" id="3.90.1150.10">
    <property type="entry name" value="Aspartate Aminotransferase, domain 1"/>
    <property type="match status" value="1"/>
</dbReference>
<dbReference type="AlphaFoldDB" id="A0AAW9R8F6"/>
<comment type="caution">
    <text evidence="6">The sequence shown here is derived from an EMBL/GenBank/DDBJ whole genome shotgun (WGS) entry which is preliminary data.</text>
</comment>
<dbReference type="GO" id="GO:0030170">
    <property type="term" value="F:pyridoxal phosphate binding"/>
    <property type="evidence" value="ECO:0007669"/>
    <property type="project" value="InterPro"/>
</dbReference>
<dbReference type="EMBL" id="JAZHOG010000004">
    <property type="protein sequence ID" value="MEJ8567625.1"/>
    <property type="molecule type" value="Genomic_DNA"/>
</dbReference>
<protein>
    <submittedName>
        <fullName evidence="6">Aminotransferase class III-fold pyridoxal phosphate-dependent enzyme</fullName>
    </submittedName>
</protein>
<dbReference type="PANTHER" id="PTHR11986:SF79">
    <property type="entry name" value="ACETYLORNITHINE AMINOTRANSFERASE, MITOCHONDRIAL"/>
    <property type="match status" value="1"/>
</dbReference>
<keyword evidence="7" id="KW-1185">Reference proteome</keyword>
<keyword evidence="4 5" id="KW-0663">Pyridoxal phosphate</keyword>
<dbReference type="RefSeq" id="WP_354694939.1">
    <property type="nucleotide sequence ID" value="NZ_JAZHOG010000004.1"/>
</dbReference>